<keyword evidence="2" id="KW-1185">Reference proteome</keyword>
<proteinExistence type="predicted"/>
<evidence type="ECO:0000313" key="1">
    <source>
        <dbReference type="EMBL" id="MBB4076240.1"/>
    </source>
</evidence>
<gene>
    <name evidence="1" type="ORF">GGR08_000533</name>
</gene>
<protein>
    <submittedName>
        <fullName evidence="1">Uncharacterized protein</fullName>
    </submittedName>
</protein>
<dbReference type="EMBL" id="JACIFE010000003">
    <property type="protein sequence ID" value="MBB4076240.1"/>
    <property type="molecule type" value="Genomic_DNA"/>
</dbReference>
<name>A0A840DTE7_9HYPH</name>
<evidence type="ECO:0000313" key="2">
    <source>
        <dbReference type="Proteomes" id="UP000585970"/>
    </source>
</evidence>
<organism evidence="1 2">
    <name type="scientific">Bartonella fuyuanensis</name>
    <dbReference type="NCBI Taxonomy" id="1460968"/>
    <lineage>
        <taxon>Bacteria</taxon>
        <taxon>Pseudomonadati</taxon>
        <taxon>Pseudomonadota</taxon>
        <taxon>Alphaproteobacteria</taxon>
        <taxon>Hyphomicrobiales</taxon>
        <taxon>Bartonellaceae</taxon>
        <taxon>Bartonella</taxon>
    </lineage>
</organism>
<dbReference type="AlphaFoldDB" id="A0A840DTE7"/>
<sequence length="42" mass="5119">MVALKVKIFEKKAQEVKTSSVRRMLEGQKSRWNCFWYLIDDR</sequence>
<accession>A0A840DTE7</accession>
<dbReference type="Proteomes" id="UP000585970">
    <property type="component" value="Unassembled WGS sequence"/>
</dbReference>
<reference evidence="1 2" key="1">
    <citation type="submission" date="2020-08" db="EMBL/GenBank/DDBJ databases">
        <title>Genomic Encyclopedia of Type Strains, Phase IV (KMG-IV): sequencing the most valuable type-strain genomes for metagenomic binning, comparative biology and taxonomic classification.</title>
        <authorList>
            <person name="Goeker M."/>
        </authorList>
    </citation>
    <scope>NUCLEOTIDE SEQUENCE [LARGE SCALE GENOMIC DNA]</scope>
    <source>
        <strain evidence="1 2">DSM 100694</strain>
    </source>
</reference>
<comment type="caution">
    <text evidence="1">The sequence shown here is derived from an EMBL/GenBank/DDBJ whole genome shotgun (WGS) entry which is preliminary data.</text>
</comment>